<dbReference type="Proteomes" id="UP000183255">
    <property type="component" value="Unassembled WGS sequence"/>
</dbReference>
<dbReference type="InterPro" id="IPR029058">
    <property type="entry name" value="AB_hydrolase_fold"/>
</dbReference>
<feature type="domain" description="AB hydrolase-1" evidence="1">
    <location>
        <begin position="28"/>
        <end position="138"/>
    </location>
</feature>
<dbReference type="InterPro" id="IPR000073">
    <property type="entry name" value="AB_hydrolase_1"/>
</dbReference>
<dbReference type="InterPro" id="IPR050266">
    <property type="entry name" value="AB_hydrolase_sf"/>
</dbReference>
<dbReference type="GO" id="GO:0003824">
    <property type="term" value="F:catalytic activity"/>
    <property type="evidence" value="ECO:0007669"/>
    <property type="project" value="InterPro"/>
</dbReference>
<dbReference type="PRINTS" id="PR00111">
    <property type="entry name" value="ABHYDROLASE"/>
</dbReference>
<accession>A0A1G8M7H6</accession>
<proteinExistence type="predicted"/>
<protein>
    <submittedName>
        <fullName evidence="2">Pimeloyl-ACP methyl ester carboxylesterase</fullName>
    </submittedName>
</protein>
<dbReference type="AlphaFoldDB" id="A0A1G8M7H6"/>
<dbReference type="PRINTS" id="PR00412">
    <property type="entry name" value="EPOXHYDRLASE"/>
</dbReference>
<name>A0A1G8M7H6_9CLOT</name>
<dbReference type="RefSeq" id="WP_031574855.1">
    <property type="nucleotide sequence ID" value="NZ_DAMANS010000013.1"/>
</dbReference>
<reference evidence="2 3" key="1">
    <citation type="submission" date="2016-10" db="EMBL/GenBank/DDBJ databases">
        <authorList>
            <person name="de Groot N.N."/>
        </authorList>
    </citation>
    <scope>NUCLEOTIDE SEQUENCE [LARGE SCALE GENOMIC DNA]</scope>
    <source>
        <strain evidence="2 3">CGMCC 1.5058</strain>
    </source>
</reference>
<dbReference type="Gene3D" id="3.40.50.1820">
    <property type="entry name" value="alpha/beta hydrolase"/>
    <property type="match status" value="1"/>
</dbReference>
<dbReference type="SUPFAM" id="SSF53474">
    <property type="entry name" value="alpha/beta-Hydrolases"/>
    <property type="match status" value="1"/>
</dbReference>
<organism evidence="2 3">
    <name type="scientific">Proteiniclasticum ruminis</name>
    <dbReference type="NCBI Taxonomy" id="398199"/>
    <lineage>
        <taxon>Bacteria</taxon>
        <taxon>Bacillati</taxon>
        <taxon>Bacillota</taxon>
        <taxon>Clostridia</taxon>
        <taxon>Eubacteriales</taxon>
        <taxon>Clostridiaceae</taxon>
        <taxon>Proteiniclasticum</taxon>
    </lineage>
</organism>
<dbReference type="InterPro" id="IPR000639">
    <property type="entry name" value="Epox_hydrolase-like"/>
</dbReference>
<evidence type="ECO:0000259" key="1">
    <source>
        <dbReference type="Pfam" id="PF00561"/>
    </source>
</evidence>
<dbReference type="PANTHER" id="PTHR43798:SF33">
    <property type="entry name" value="HYDROLASE, PUTATIVE (AFU_ORTHOLOGUE AFUA_2G14860)-RELATED"/>
    <property type="match status" value="1"/>
</dbReference>
<gene>
    <name evidence="2" type="ORF">SAMN05421804_103305</name>
</gene>
<dbReference type="GO" id="GO:0016020">
    <property type="term" value="C:membrane"/>
    <property type="evidence" value="ECO:0007669"/>
    <property type="project" value="TreeGrafter"/>
</dbReference>
<dbReference type="EMBL" id="FNDZ01000003">
    <property type="protein sequence ID" value="SDI63787.1"/>
    <property type="molecule type" value="Genomic_DNA"/>
</dbReference>
<evidence type="ECO:0000313" key="2">
    <source>
        <dbReference type="EMBL" id="SDI63787.1"/>
    </source>
</evidence>
<sequence length="346" mass="38309">MKTYPKKDIQTKRLRISYLEAGNEEKEPLLLLHGNTSSSLFYVPTMEILEEHFHIYAPDLRGYGHTEKLPIDSTLGMKTWSEDIRSFVDALSIKNPHIIGWSMGGGVAMQYTLDYPEDVKSLGLINPLSPYGFSGTKDADGTLTTASHAGTGGGFVNKQFVENLRTKNKDLTDPTSAPNVLKGLFAPSFTLSEEMKNLFVDSMFLMEIGEGFYPGSSQPAPEWPFLGPGTEGIGNTMSPKYVNLSGIRNLPVKPPVIWFRGAEDKIVSDQSYSDVGFLGQLGILPGWPGEEVYPPQPMVSQTRRVLEDYKENGGKFVESVFEHSGHSPQIEEPEKFVAEYLAFLGK</sequence>
<dbReference type="PANTHER" id="PTHR43798">
    <property type="entry name" value="MONOACYLGLYCEROL LIPASE"/>
    <property type="match status" value="1"/>
</dbReference>
<evidence type="ECO:0000313" key="3">
    <source>
        <dbReference type="Proteomes" id="UP000183255"/>
    </source>
</evidence>
<dbReference type="Pfam" id="PF00561">
    <property type="entry name" value="Abhydrolase_1"/>
    <property type="match status" value="1"/>
</dbReference>